<organism evidence="1">
    <name type="scientific">marine sediment metagenome</name>
    <dbReference type="NCBI Taxonomy" id="412755"/>
    <lineage>
        <taxon>unclassified sequences</taxon>
        <taxon>metagenomes</taxon>
        <taxon>ecological metagenomes</taxon>
    </lineage>
</organism>
<reference evidence="1" key="1">
    <citation type="journal article" date="2015" name="Nature">
        <title>Complex archaea that bridge the gap between prokaryotes and eukaryotes.</title>
        <authorList>
            <person name="Spang A."/>
            <person name="Saw J.H."/>
            <person name="Jorgensen S.L."/>
            <person name="Zaremba-Niedzwiedzka K."/>
            <person name="Martijn J."/>
            <person name="Lind A.E."/>
            <person name="van Eijk R."/>
            <person name="Schleper C."/>
            <person name="Guy L."/>
            <person name="Ettema T.J."/>
        </authorList>
    </citation>
    <scope>NUCLEOTIDE SEQUENCE</scope>
</reference>
<comment type="caution">
    <text evidence="1">The sequence shown here is derived from an EMBL/GenBank/DDBJ whole genome shotgun (WGS) entry which is preliminary data.</text>
</comment>
<name>A0A0F9G6J2_9ZZZZ</name>
<protein>
    <submittedName>
        <fullName evidence="1">Uncharacterized protein</fullName>
    </submittedName>
</protein>
<feature type="non-terminal residue" evidence="1">
    <location>
        <position position="98"/>
    </location>
</feature>
<sequence length="98" mass="10665">MMRVFGFLAVVCVALSIVLAFTAFRYERTDRTQPISGFGKVETLASPITAGEALPVRIWREKARGDCPVVSERTAINQDGAVYDLPDAEWAGGSAEDE</sequence>
<dbReference type="EMBL" id="LAZR01018925">
    <property type="protein sequence ID" value="KKL94429.1"/>
    <property type="molecule type" value="Genomic_DNA"/>
</dbReference>
<evidence type="ECO:0000313" key="1">
    <source>
        <dbReference type="EMBL" id="KKL94429.1"/>
    </source>
</evidence>
<gene>
    <name evidence="1" type="ORF">LCGC14_1864800</name>
</gene>
<dbReference type="AlphaFoldDB" id="A0A0F9G6J2"/>
<proteinExistence type="predicted"/>
<accession>A0A0F9G6J2</accession>